<reference evidence="2" key="1">
    <citation type="submission" date="2025-08" db="UniProtKB">
        <authorList>
            <consortium name="RefSeq"/>
        </authorList>
    </citation>
    <scope>IDENTIFICATION</scope>
    <source>
        <tissue evidence="2">Young leaves</tissue>
    </source>
</reference>
<dbReference type="SUPFAM" id="SSF56672">
    <property type="entry name" value="DNA/RNA polymerases"/>
    <property type="match status" value="1"/>
</dbReference>
<sequence>MAPIELKKLKEQLHDLLDKSFTRPSVSPWGAPVLFFKKKNGSLRLCIDYRELNKLRIKEVDIPKTAFKSCYGQYEFLILSFGVTNAPSVFMELMNRVFKEFLDTFVIMFINDILDFSKISSALTQLTKKSKPFAWTSACGQSFQEVKKRLMIAPVLTVPDGSGKTNVVADALSRKAVFTSAMITKKEKLQDKIKRAGIDVVVKGGIVQMAQLTIQPTLRKHIIDAQRSDEHLSKVWSQIETERPAGYFIFLEV</sequence>
<protein>
    <submittedName>
        <fullName evidence="2">Uncharacterized protein LOC111444462</fullName>
    </submittedName>
</protein>
<dbReference type="PANTHER" id="PTHR24559:SF444">
    <property type="entry name" value="REVERSE TRANSCRIPTASE DOMAIN-CONTAINING PROTEIN"/>
    <property type="match status" value="1"/>
</dbReference>
<gene>
    <name evidence="2" type="primary">LOC111444462</name>
</gene>
<evidence type="ECO:0000313" key="2">
    <source>
        <dbReference type="RefSeq" id="XP_022938327.1"/>
    </source>
</evidence>
<dbReference type="InterPro" id="IPR053134">
    <property type="entry name" value="RNA-dir_DNA_polymerase"/>
</dbReference>
<dbReference type="Gene3D" id="3.30.70.270">
    <property type="match status" value="1"/>
</dbReference>
<organism evidence="1 2">
    <name type="scientific">Cucurbita moschata</name>
    <name type="common">Winter crookneck squash</name>
    <name type="synonym">Cucurbita pepo var. moschata</name>
    <dbReference type="NCBI Taxonomy" id="3662"/>
    <lineage>
        <taxon>Eukaryota</taxon>
        <taxon>Viridiplantae</taxon>
        <taxon>Streptophyta</taxon>
        <taxon>Embryophyta</taxon>
        <taxon>Tracheophyta</taxon>
        <taxon>Spermatophyta</taxon>
        <taxon>Magnoliopsida</taxon>
        <taxon>eudicotyledons</taxon>
        <taxon>Gunneridae</taxon>
        <taxon>Pentapetalae</taxon>
        <taxon>rosids</taxon>
        <taxon>fabids</taxon>
        <taxon>Cucurbitales</taxon>
        <taxon>Cucurbitaceae</taxon>
        <taxon>Cucurbiteae</taxon>
        <taxon>Cucurbita</taxon>
    </lineage>
</organism>
<evidence type="ECO:0000313" key="1">
    <source>
        <dbReference type="Proteomes" id="UP000504609"/>
    </source>
</evidence>
<name>A0A6J1FDR4_CUCMO</name>
<dbReference type="AlphaFoldDB" id="A0A6J1FDR4"/>
<dbReference type="KEGG" id="cmos:111444462"/>
<dbReference type="PANTHER" id="PTHR24559">
    <property type="entry name" value="TRANSPOSON TY3-I GAG-POL POLYPROTEIN"/>
    <property type="match status" value="1"/>
</dbReference>
<dbReference type="CDD" id="cd01647">
    <property type="entry name" value="RT_LTR"/>
    <property type="match status" value="1"/>
</dbReference>
<dbReference type="RefSeq" id="XP_022938327.1">
    <property type="nucleotide sequence ID" value="XM_023082559.1"/>
</dbReference>
<proteinExistence type="predicted"/>
<dbReference type="InterPro" id="IPR043128">
    <property type="entry name" value="Rev_trsase/Diguanyl_cyclase"/>
</dbReference>
<keyword evidence="1" id="KW-1185">Reference proteome</keyword>
<dbReference type="Gene3D" id="3.10.10.10">
    <property type="entry name" value="HIV Type 1 Reverse Transcriptase, subunit A, domain 1"/>
    <property type="match status" value="1"/>
</dbReference>
<dbReference type="Proteomes" id="UP000504609">
    <property type="component" value="Unplaced"/>
</dbReference>
<accession>A0A6J1FDR4</accession>
<dbReference type="GeneID" id="111444462"/>
<dbReference type="InterPro" id="IPR043502">
    <property type="entry name" value="DNA/RNA_pol_sf"/>
</dbReference>